<proteinExistence type="inferred from homology"/>
<keyword evidence="5" id="KW-1185">Reference proteome</keyword>
<dbReference type="Proteomes" id="UP000297716">
    <property type="component" value="Unassembled WGS sequence"/>
</dbReference>
<dbReference type="Pfam" id="PF13561">
    <property type="entry name" value="adh_short_C2"/>
    <property type="match status" value="1"/>
</dbReference>
<dbReference type="InterPro" id="IPR051122">
    <property type="entry name" value="SDR_DHRS6-like"/>
</dbReference>
<dbReference type="OrthoDB" id="498125at2759"/>
<evidence type="ECO:0000313" key="4">
    <source>
        <dbReference type="EMBL" id="TGJ78820.1"/>
    </source>
</evidence>
<dbReference type="EMBL" id="SKBN01000345">
    <property type="protein sequence ID" value="TGJ78820.1"/>
    <property type="molecule type" value="Genomic_DNA"/>
</dbReference>
<dbReference type="GO" id="GO:0016491">
    <property type="term" value="F:oxidoreductase activity"/>
    <property type="evidence" value="ECO:0007669"/>
    <property type="project" value="UniProtKB-KW"/>
</dbReference>
<evidence type="ECO:0000256" key="3">
    <source>
        <dbReference type="ARBA" id="ARBA00023002"/>
    </source>
</evidence>
<dbReference type="PANTHER" id="PTHR43477:SF1">
    <property type="entry name" value="DIHYDROANTICAPSIN 7-DEHYDROGENASE"/>
    <property type="match status" value="1"/>
</dbReference>
<dbReference type="SUPFAM" id="SSF51735">
    <property type="entry name" value="NAD(P)-binding Rossmann-fold domains"/>
    <property type="match status" value="1"/>
</dbReference>
<dbReference type="InterPro" id="IPR002347">
    <property type="entry name" value="SDR_fam"/>
</dbReference>
<dbReference type="AlphaFoldDB" id="A0A4Z0YIQ3"/>
<gene>
    <name evidence="4" type="ORF">E0Z10_g9944</name>
</gene>
<dbReference type="PRINTS" id="PR00081">
    <property type="entry name" value="GDHRDH"/>
</dbReference>
<evidence type="ECO:0000256" key="1">
    <source>
        <dbReference type="ARBA" id="ARBA00006484"/>
    </source>
</evidence>
<keyword evidence="3" id="KW-0560">Oxidoreductase</keyword>
<sequence>METQRPASGAMVYVSSIAGLRYIGKPWVAYGAAKAAVMQFAKTTAVVYAVRGVRLNTTVPIGQMGDAWDVANAVLFLVSDEARYITGQKIVVGGGITSSTGRT</sequence>
<dbReference type="InterPro" id="IPR036291">
    <property type="entry name" value="NAD(P)-bd_dom_sf"/>
</dbReference>
<reference evidence="4 5" key="1">
    <citation type="submission" date="2019-03" db="EMBL/GenBank/DDBJ databases">
        <title>Draft genome sequence of Xylaria hypoxylon DSM 108379, a ubiquitous saprotrophic-parasitic fungi on hardwood.</title>
        <authorList>
            <person name="Buettner E."/>
            <person name="Leonhardt S."/>
            <person name="Gebauer A.M."/>
            <person name="Liers C."/>
            <person name="Hofrichter M."/>
            <person name="Kellner H."/>
        </authorList>
    </citation>
    <scope>NUCLEOTIDE SEQUENCE [LARGE SCALE GENOMIC DNA]</scope>
    <source>
        <strain evidence="4 5">DSM 108379</strain>
    </source>
</reference>
<protein>
    <submittedName>
        <fullName evidence="4">Uncharacterized protein</fullName>
    </submittedName>
</protein>
<dbReference type="Gene3D" id="3.40.50.720">
    <property type="entry name" value="NAD(P)-binding Rossmann-like Domain"/>
    <property type="match status" value="1"/>
</dbReference>
<accession>A0A4Z0YIQ3</accession>
<name>A0A4Z0YIQ3_9PEZI</name>
<evidence type="ECO:0000256" key="2">
    <source>
        <dbReference type="ARBA" id="ARBA00022857"/>
    </source>
</evidence>
<keyword evidence="2" id="KW-0521">NADP</keyword>
<evidence type="ECO:0000313" key="5">
    <source>
        <dbReference type="Proteomes" id="UP000297716"/>
    </source>
</evidence>
<dbReference type="PROSITE" id="PS00061">
    <property type="entry name" value="ADH_SHORT"/>
    <property type="match status" value="1"/>
</dbReference>
<comment type="similarity">
    <text evidence="1">Belongs to the short-chain dehydrogenases/reductases (SDR) family.</text>
</comment>
<dbReference type="STRING" id="37992.A0A4Z0YIQ3"/>
<dbReference type="PANTHER" id="PTHR43477">
    <property type="entry name" value="DIHYDROANTICAPSIN 7-DEHYDROGENASE"/>
    <property type="match status" value="1"/>
</dbReference>
<comment type="caution">
    <text evidence="4">The sequence shown here is derived from an EMBL/GenBank/DDBJ whole genome shotgun (WGS) entry which is preliminary data.</text>
</comment>
<dbReference type="InterPro" id="IPR020904">
    <property type="entry name" value="Sc_DH/Rdtase_CS"/>
</dbReference>
<organism evidence="4 5">
    <name type="scientific">Xylaria hypoxylon</name>
    <dbReference type="NCBI Taxonomy" id="37992"/>
    <lineage>
        <taxon>Eukaryota</taxon>
        <taxon>Fungi</taxon>
        <taxon>Dikarya</taxon>
        <taxon>Ascomycota</taxon>
        <taxon>Pezizomycotina</taxon>
        <taxon>Sordariomycetes</taxon>
        <taxon>Xylariomycetidae</taxon>
        <taxon>Xylariales</taxon>
        <taxon>Xylariaceae</taxon>
        <taxon>Xylaria</taxon>
    </lineage>
</organism>